<evidence type="ECO:0000256" key="4">
    <source>
        <dbReference type="PIRSR" id="PIRSR617453-50"/>
    </source>
</evidence>
<dbReference type="GO" id="GO:0005737">
    <property type="term" value="C:cytoplasm"/>
    <property type="evidence" value="ECO:0007669"/>
    <property type="project" value="TreeGrafter"/>
</dbReference>
<comment type="function">
    <text evidence="3">The glycine cleavage system catalyzes the degradation of glycine. The H protein shuttles the methylamine group of glycine from the P protein to the T protein.</text>
</comment>
<name>A0A8A7KDC1_9FIRM</name>
<evidence type="ECO:0000256" key="2">
    <source>
        <dbReference type="ARBA" id="ARBA00022823"/>
    </source>
</evidence>
<dbReference type="PANTHER" id="PTHR11715:SF3">
    <property type="entry name" value="GLYCINE CLEAVAGE SYSTEM H PROTEIN-RELATED"/>
    <property type="match status" value="1"/>
</dbReference>
<dbReference type="GO" id="GO:0009249">
    <property type="term" value="P:protein lipoylation"/>
    <property type="evidence" value="ECO:0007669"/>
    <property type="project" value="TreeGrafter"/>
</dbReference>
<proteinExistence type="inferred from homology"/>
<dbReference type="InterPro" id="IPR003016">
    <property type="entry name" value="2-oxoA_DH_lipoyl-BS"/>
</dbReference>
<evidence type="ECO:0000313" key="6">
    <source>
        <dbReference type="EMBL" id="QTL99853.1"/>
    </source>
</evidence>
<organism evidence="6 7">
    <name type="scientific">Iocasia fonsfrigidae</name>
    <dbReference type="NCBI Taxonomy" id="2682810"/>
    <lineage>
        <taxon>Bacteria</taxon>
        <taxon>Bacillati</taxon>
        <taxon>Bacillota</taxon>
        <taxon>Clostridia</taxon>
        <taxon>Halanaerobiales</taxon>
        <taxon>Halanaerobiaceae</taxon>
        <taxon>Iocasia</taxon>
    </lineage>
</organism>
<protein>
    <recommendedName>
        <fullName evidence="3">Glycine cleavage system H protein</fullName>
    </recommendedName>
</protein>
<dbReference type="PROSITE" id="PS50968">
    <property type="entry name" value="BIOTINYL_LIPOYL"/>
    <property type="match status" value="1"/>
</dbReference>
<dbReference type="NCBIfam" id="NF002270">
    <property type="entry name" value="PRK01202.1"/>
    <property type="match status" value="1"/>
</dbReference>
<dbReference type="EMBL" id="CP046640">
    <property type="protein sequence ID" value="QTL99853.1"/>
    <property type="molecule type" value="Genomic_DNA"/>
</dbReference>
<dbReference type="PANTHER" id="PTHR11715">
    <property type="entry name" value="GLYCINE CLEAVAGE SYSTEM H PROTEIN"/>
    <property type="match status" value="1"/>
</dbReference>
<reference evidence="6" key="1">
    <citation type="submission" date="2019-12" db="EMBL/GenBank/DDBJ databases">
        <authorList>
            <person name="zhang j."/>
            <person name="sun C.M."/>
        </authorList>
    </citation>
    <scope>NUCLEOTIDE SEQUENCE</scope>
    <source>
        <strain evidence="6">NS-1</strain>
    </source>
</reference>
<dbReference type="InterPro" id="IPR011053">
    <property type="entry name" value="Single_hybrid_motif"/>
</dbReference>
<feature type="modified residue" description="N6-lipoyllysine" evidence="3 4">
    <location>
        <position position="63"/>
    </location>
</feature>
<evidence type="ECO:0000313" key="7">
    <source>
        <dbReference type="Proteomes" id="UP000665020"/>
    </source>
</evidence>
<comment type="subunit">
    <text evidence="3">The glycine cleavage system is composed of four proteins: P, T, L and H.</text>
</comment>
<sequence>MLLPKDLYYTENHEWIFVEGKKGTIGVTEHAQKEMGDIVFVELPEIGDNFEQFDSFAVIESVKAVSDVYLPVGGKVIAINQDILEQPELVNDEPIESGWLVEIEISNLDELESLMDDEAYAHYLEEGK</sequence>
<comment type="cofactor">
    <cofactor evidence="3">
        <name>(R)-lipoate</name>
        <dbReference type="ChEBI" id="CHEBI:83088"/>
    </cofactor>
    <text evidence="3">Binds 1 lipoyl cofactor covalently.</text>
</comment>
<dbReference type="InterPro" id="IPR002930">
    <property type="entry name" value="GCV_H"/>
</dbReference>
<dbReference type="InterPro" id="IPR000089">
    <property type="entry name" value="Biotin_lipoyl"/>
</dbReference>
<dbReference type="HAMAP" id="MF_00272">
    <property type="entry name" value="GcvH"/>
    <property type="match status" value="1"/>
</dbReference>
<keyword evidence="7" id="KW-1185">Reference proteome</keyword>
<dbReference type="GO" id="GO:0005960">
    <property type="term" value="C:glycine cleavage complex"/>
    <property type="evidence" value="ECO:0007669"/>
    <property type="project" value="InterPro"/>
</dbReference>
<dbReference type="KEGG" id="ifn:GM661_18775"/>
<dbReference type="AlphaFoldDB" id="A0A8A7KDC1"/>
<comment type="similarity">
    <text evidence="1 3">Belongs to the GcvH family.</text>
</comment>
<evidence type="ECO:0000256" key="1">
    <source>
        <dbReference type="ARBA" id="ARBA00009249"/>
    </source>
</evidence>
<dbReference type="CDD" id="cd06848">
    <property type="entry name" value="GCS_H"/>
    <property type="match status" value="1"/>
</dbReference>
<dbReference type="SUPFAM" id="SSF51230">
    <property type="entry name" value="Single hybrid motif"/>
    <property type="match status" value="1"/>
</dbReference>
<accession>A0A8A7KDC1</accession>
<dbReference type="InterPro" id="IPR017453">
    <property type="entry name" value="GCV_H_sub"/>
</dbReference>
<evidence type="ECO:0000259" key="5">
    <source>
        <dbReference type="PROSITE" id="PS50968"/>
    </source>
</evidence>
<dbReference type="NCBIfam" id="TIGR00527">
    <property type="entry name" value="gcvH"/>
    <property type="match status" value="1"/>
</dbReference>
<dbReference type="RefSeq" id="WP_230868176.1">
    <property type="nucleotide sequence ID" value="NZ_CP046640.1"/>
</dbReference>
<dbReference type="Pfam" id="PF01597">
    <property type="entry name" value="GCV_H"/>
    <property type="match status" value="1"/>
</dbReference>
<dbReference type="Gene3D" id="2.40.50.100">
    <property type="match status" value="1"/>
</dbReference>
<dbReference type="GO" id="GO:0019464">
    <property type="term" value="P:glycine decarboxylation via glycine cleavage system"/>
    <property type="evidence" value="ECO:0007669"/>
    <property type="project" value="UniProtKB-UniRule"/>
</dbReference>
<dbReference type="Proteomes" id="UP000665020">
    <property type="component" value="Chromosome"/>
</dbReference>
<gene>
    <name evidence="3 6" type="primary">gcvH</name>
    <name evidence="6" type="ORF">GM661_18775</name>
</gene>
<evidence type="ECO:0000256" key="3">
    <source>
        <dbReference type="HAMAP-Rule" id="MF_00272"/>
    </source>
</evidence>
<feature type="domain" description="Lipoyl-binding" evidence="5">
    <location>
        <begin position="22"/>
        <end position="104"/>
    </location>
</feature>
<dbReference type="InterPro" id="IPR033753">
    <property type="entry name" value="GCV_H/Fam206"/>
</dbReference>
<keyword evidence="2 3" id="KW-0450">Lipoyl</keyword>
<dbReference type="PROSITE" id="PS00189">
    <property type="entry name" value="LIPOYL"/>
    <property type="match status" value="1"/>
</dbReference>